<proteinExistence type="predicted"/>
<accession>A0A6G3ZRQ7</accession>
<evidence type="ECO:0000313" key="1">
    <source>
        <dbReference type="EMBL" id="NEW04896.1"/>
    </source>
</evidence>
<comment type="caution">
    <text evidence="1">The sequence shown here is derived from an EMBL/GenBank/DDBJ whole genome shotgun (WGS) entry which is preliminary data.</text>
</comment>
<dbReference type="AlphaFoldDB" id="A0A6G3ZRQ7"/>
<organism evidence="1">
    <name type="scientific">Paenibacillus sp. SYP-B3998</name>
    <dbReference type="NCBI Taxonomy" id="2678564"/>
    <lineage>
        <taxon>Bacteria</taxon>
        <taxon>Bacillati</taxon>
        <taxon>Bacillota</taxon>
        <taxon>Bacilli</taxon>
        <taxon>Bacillales</taxon>
        <taxon>Paenibacillaceae</taxon>
        <taxon>Paenibacillus</taxon>
    </lineage>
</organism>
<protein>
    <submittedName>
        <fullName evidence="1">Uncharacterized protein</fullName>
    </submittedName>
</protein>
<dbReference type="EMBL" id="JAAIKC010000001">
    <property type="protein sequence ID" value="NEW04896.1"/>
    <property type="molecule type" value="Genomic_DNA"/>
</dbReference>
<sequence>MRIDLMLKESPVLKLDSICPLNDLARAVLIALEILLEKHGVEGYKKLWVLHDFPMNLYLRLKSYLDANGK</sequence>
<reference evidence="1" key="1">
    <citation type="submission" date="2020-02" db="EMBL/GenBank/DDBJ databases">
        <authorList>
            <person name="Shen X.-R."/>
            <person name="Zhang Y.-X."/>
        </authorList>
    </citation>
    <scope>NUCLEOTIDE SEQUENCE</scope>
    <source>
        <strain evidence="1">SYP-B3998</strain>
    </source>
</reference>
<gene>
    <name evidence="1" type="ORF">GK047_02545</name>
</gene>
<name>A0A6G3ZRQ7_9BACL</name>